<reference evidence="2 3" key="1">
    <citation type="journal article" date="2011" name="Plasmid">
        <title>Streptomyces turgidiscabies Car8 contains a modular pathogenicity island that shares virulence genes with other actinobacterial plant pathogens.</title>
        <authorList>
            <person name="Huguet-Tapia J.C."/>
            <person name="Badger J.H."/>
            <person name="Loria R."/>
            <person name="Pettis G.S."/>
        </authorList>
    </citation>
    <scope>NUCLEOTIDE SEQUENCE [LARGE SCALE GENOMIC DNA]</scope>
    <source>
        <strain evidence="2 3">Car8</strain>
    </source>
</reference>
<evidence type="ECO:0000313" key="2">
    <source>
        <dbReference type="EMBL" id="ELP66624.1"/>
    </source>
</evidence>
<keyword evidence="3" id="KW-1185">Reference proteome</keyword>
<dbReference type="Proteomes" id="UP000010931">
    <property type="component" value="Unassembled WGS sequence"/>
</dbReference>
<name>L7F695_STRT8</name>
<evidence type="ECO:0000256" key="1">
    <source>
        <dbReference type="SAM" id="MobiDB-lite"/>
    </source>
</evidence>
<dbReference type="EMBL" id="AEJB01000340">
    <property type="protein sequence ID" value="ELP66624.1"/>
    <property type="molecule type" value="Genomic_DNA"/>
</dbReference>
<accession>L7F695</accession>
<organism evidence="2 3">
    <name type="scientific">Streptomyces turgidiscabies (strain Car8)</name>
    <dbReference type="NCBI Taxonomy" id="698760"/>
    <lineage>
        <taxon>Bacteria</taxon>
        <taxon>Bacillati</taxon>
        <taxon>Actinomycetota</taxon>
        <taxon>Actinomycetes</taxon>
        <taxon>Kitasatosporales</taxon>
        <taxon>Streptomycetaceae</taxon>
        <taxon>Streptomyces</taxon>
    </lineage>
</organism>
<dbReference type="PATRIC" id="fig|698760.3.peg.4626"/>
<sequence>MRCPPVSLSYGWSVTLCSPTARRTESTRSSTFLDTLTVARLLRRLRSGIVIARVTLRAGTRPCCTDTDNRKVVWHPPFARPDNPVGGVRFSAPGLDPDDDGHSE</sequence>
<feature type="region of interest" description="Disordered" evidence="1">
    <location>
        <begin position="84"/>
        <end position="104"/>
    </location>
</feature>
<dbReference type="AlphaFoldDB" id="L7F695"/>
<gene>
    <name evidence="2" type="ORF">STRTUCAR8_01014</name>
</gene>
<evidence type="ECO:0000313" key="3">
    <source>
        <dbReference type="Proteomes" id="UP000010931"/>
    </source>
</evidence>
<comment type="caution">
    <text evidence="2">The sequence shown here is derived from an EMBL/GenBank/DDBJ whole genome shotgun (WGS) entry which is preliminary data.</text>
</comment>
<protein>
    <submittedName>
        <fullName evidence="2">Uncharacterized protein</fullName>
    </submittedName>
</protein>
<proteinExistence type="predicted"/>